<organism evidence="1 2">
    <name type="scientific">Chitinophaga varians</name>
    <dbReference type="NCBI Taxonomy" id="2202339"/>
    <lineage>
        <taxon>Bacteria</taxon>
        <taxon>Pseudomonadati</taxon>
        <taxon>Bacteroidota</taxon>
        <taxon>Chitinophagia</taxon>
        <taxon>Chitinophagales</taxon>
        <taxon>Chitinophagaceae</taxon>
        <taxon>Chitinophaga</taxon>
    </lineage>
</organism>
<gene>
    <name evidence="1" type="ORF">HGH92_26670</name>
</gene>
<dbReference type="EMBL" id="JABAIA010000003">
    <property type="protein sequence ID" value="NLR67917.1"/>
    <property type="molecule type" value="Genomic_DNA"/>
</dbReference>
<name>A0A847S505_9BACT</name>
<accession>A0A847S505</accession>
<dbReference type="AlphaFoldDB" id="A0A847S505"/>
<keyword evidence="2" id="KW-1185">Reference proteome</keyword>
<evidence type="ECO:0000313" key="2">
    <source>
        <dbReference type="Proteomes" id="UP000570474"/>
    </source>
</evidence>
<protein>
    <submittedName>
        <fullName evidence="1">Uncharacterized protein</fullName>
    </submittedName>
</protein>
<evidence type="ECO:0000313" key="1">
    <source>
        <dbReference type="EMBL" id="NLR67917.1"/>
    </source>
</evidence>
<proteinExistence type="predicted"/>
<reference evidence="1 2" key="1">
    <citation type="submission" date="2020-04" db="EMBL/GenBank/DDBJ databases">
        <authorList>
            <person name="Yin C."/>
        </authorList>
    </citation>
    <scope>NUCLEOTIDE SEQUENCE [LARGE SCALE GENOMIC DNA]</scope>
    <source>
        <strain evidence="1 2">Ae27</strain>
    </source>
</reference>
<dbReference type="RefSeq" id="WP_168873858.1">
    <property type="nucleotide sequence ID" value="NZ_JABAIA010000003.1"/>
</dbReference>
<comment type="caution">
    <text evidence="1">The sequence shown here is derived from an EMBL/GenBank/DDBJ whole genome shotgun (WGS) entry which is preliminary data.</text>
</comment>
<sequence length="170" mass="19956">MKENQLRPIDQMFNRWAQMTNFYINALGKDIEKRRSFIHAKKAGLVRIQRQFKGTKDKEDRATLRIINGEVRKLNRQLYPWLGIGRIINTIQSINSIFNKVSNLVKGIVKIIVERRERKMKAEQFDKIVSDLNEKKDRQVKSENTKRVELKRRHTGRVVLSGGISNGKKL</sequence>
<dbReference type="Proteomes" id="UP000570474">
    <property type="component" value="Unassembled WGS sequence"/>
</dbReference>